<name>A0A7X0JVG2_9GAMM</name>
<evidence type="ECO:0000256" key="4">
    <source>
        <dbReference type="ARBA" id="ARBA00023163"/>
    </source>
</evidence>
<dbReference type="InParanoid" id="A0A7X0JVG2"/>
<comment type="caution">
    <text evidence="6">The sequence shown here is derived from an EMBL/GenBank/DDBJ whole genome shotgun (WGS) entry which is preliminary data.</text>
</comment>
<gene>
    <name evidence="6" type="ORF">HNR48_003192</name>
</gene>
<dbReference type="AlphaFoldDB" id="A0A7X0JVG2"/>
<keyword evidence="3 6" id="KW-0238">DNA-binding</keyword>
<accession>A0A7X0JVG2</accession>
<dbReference type="Proteomes" id="UP000528457">
    <property type="component" value="Unassembled WGS sequence"/>
</dbReference>
<dbReference type="PROSITE" id="PS50931">
    <property type="entry name" value="HTH_LYSR"/>
    <property type="match status" value="1"/>
</dbReference>
<dbReference type="InterPro" id="IPR036388">
    <property type="entry name" value="WH-like_DNA-bd_sf"/>
</dbReference>
<keyword evidence="4" id="KW-0804">Transcription</keyword>
<dbReference type="GO" id="GO:0003700">
    <property type="term" value="F:DNA-binding transcription factor activity"/>
    <property type="evidence" value="ECO:0007669"/>
    <property type="project" value="InterPro"/>
</dbReference>
<evidence type="ECO:0000259" key="5">
    <source>
        <dbReference type="PROSITE" id="PS50931"/>
    </source>
</evidence>
<comment type="similarity">
    <text evidence="1">Belongs to the LysR transcriptional regulatory family.</text>
</comment>
<protein>
    <submittedName>
        <fullName evidence="6">DNA-binding transcriptional LysR family regulator</fullName>
    </submittedName>
</protein>
<keyword evidence="2" id="KW-0805">Transcription regulation</keyword>
<dbReference type="RefSeq" id="WP_166844972.1">
    <property type="nucleotide sequence ID" value="NZ_JAAONY010000002.1"/>
</dbReference>
<dbReference type="Gene3D" id="1.10.10.10">
    <property type="entry name" value="Winged helix-like DNA-binding domain superfamily/Winged helix DNA-binding domain"/>
    <property type="match status" value="1"/>
</dbReference>
<dbReference type="SUPFAM" id="SSF53850">
    <property type="entry name" value="Periplasmic binding protein-like II"/>
    <property type="match status" value="1"/>
</dbReference>
<feature type="domain" description="HTH lysR-type" evidence="5">
    <location>
        <begin position="1"/>
        <end position="60"/>
    </location>
</feature>
<dbReference type="EMBL" id="JACHHT010000002">
    <property type="protein sequence ID" value="MBB6522907.1"/>
    <property type="molecule type" value="Genomic_DNA"/>
</dbReference>
<dbReference type="SUPFAM" id="SSF46785">
    <property type="entry name" value="Winged helix' DNA-binding domain"/>
    <property type="match status" value="1"/>
</dbReference>
<evidence type="ECO:0000256" key="3">
    <source>
        <dbReference type="ARBA" id="ARBA00023125"/>
    </source>
</evidence>
<dbReference type="GO" id="GO:0000976">
    <property type="term" value="F:transcription cis-regulatory region binding"/>
    <property type="evidence" value="ECO:0007669"/>
    <property type="project" value="TreeGrafter"/>
</dbReference>
<keyword evidence="7" id="KW-1185">Reference proteome</keyword>
<dbReference type="PANTHER" id="PTHR30126:SF98">
    <property type="entry name" value="HTH-TYPE TRANSCRIPTIONAL ACTIVATOR BAUR"/>
    <property type="match status" value="1"/>
</dbReference>
<dbReference type="CDD" id="cd05466">
    <property type="entry name" value="PBP2_LTTR_substrate"/>
    <property type="match status" value="1"/>
</dbReference>
<dbReference type="Pfam" id="PF03466">
    <property type="entry name" value="LysR_substrate"/>
    <property type="match status" value="1"/>
</dbReference>
<evidence type="ECO:0000313" key="6">
    <source>
        <dbReference type="EMBL" id="MBB6522907.1"/>
    </source>
</evidence>
<dbReference type="Gene3D" id="3.40.190.290">
    <property type="match status" value="1"/>
</dbReference>
<sequence>MNADIKLLKIFVTVVDNGGFSAAERELNLARSTISNHMAELEHRLGTSLCRRGRAGFALTSAGESVYREALNLLASAEAFDRHIDSLKHADMSGELRLTITDGTLYDKNLKLNKTLAQFQNKAKNVFLKLSSASQRDIEHQLAKKEIDLGIIAHHRSLPDFQYHRLYQEQHLLYCAENHFLFEKNDRHITEEQLAEQAFVHAGYQLNPEIQKLTQNFNGRASAGHMESRAQLILSGAYIGFLPEHFAAPLVEAGKLRTLKARNKFYHSDISAVHRKDALSDRLLALFLALLKEQYHAPAKKN</sequence>
<organism evidence="6 7">
    <name type="scientific">Pseudoteredinibacter isoporae</name>
    <dbReference type="NCBI Taxonomy" id="570281"/>
    <lineage>
        <taxon>Bacteria</taxon>
        <taxon>Pseudomonadati</taxon>
        <taxon>Pseudomonadota</taxon>
        <taxon>Gammaproteobacteria</taxon>
        <taxon>Cellvibrionales</taxon>
        <taxon>Cellvibrionaceae</taxon>
        <taxon>Pseudoteredinibacter</taxon>
    </lineage>
</organism>
<proteinExistence type="inferred from homology"/>
<dbReference type="PANTHER" id="PTHR30126">
    <property type="entry name" value="HTH-TYPE TRANSCRIPTIONAL REGULATOR"/>
    <property type="match status" value="1"/>
</dbReference>
<dbReference type="InterPro" id="IPR005119">
    <property type="entry name" value="LysR_subst-bd"/>
</dbReference>
<dbReference type="InterPro" id="IPR000847">
    <property type="entry name" value="LysR_HTH_N"/>
</dbReference>
<reference evidence="6 7" key="1">
    <citation type="submission" date="2020-08" db="EMBL/GenBank/DDBJ databases">
        <title>Genomic Encyclopedia of Type Strains, Phase IV (KMG-IV): sequencing the most valuable type-strain genomes for metagenomic binning, comparative biology and taxonomic classification.</title>
        <authorList>
            <person name="Goeker M."/>
        </authorList>
    </citation>
    <scope>NUCLEOTIDE SEQUENCE [LARGE SCALE GENOMIC DNA]</scope>
    <source>
        <strain evidence="6 7">DSM 22368</strain>
    </source>
</reference>
<evidence type="ECO:0000256" key="1">
    <source>
        <dbReference type="ARBA" id="ARBA00009437"/>
    </source>
</evidence>
<dbReference type="Pfam" id="PF00126">
    <property type="entry name" value="HTH_1"/>
    <property type="match status" value="1"/>
</dbReference>
<dbReference type="InterPro" id="IPR036390">
    <property type="entry name" value="WH_DNA-bd_sf"/>
</dbReference>
<evidence type="ECO:0000256" key="2">
    <source>
        <dbReference type="ARBA" id="ARBA00023015"/>
    </source>
</evidence>
<evidence type="ECO:0000313" key="7">
    <source>
        <dbReference type="Proteomes" id="UP000528457"/>
    </source>
</evidence>